<dbReference type="RefSeq" id="WP_069699923.1">
    <property type="nucleotide sequence ID" value="NZ_JAGGMA010000015.1"/>
</dbReference>
<keyword evidence="2" id="KW-1185">Reference proteome</keyword>
<protein>
    <recommendedName>
        <fullName evidence="3">DUF5085 domain-containing protein</fullName>
    </recommendedName>
</protein>
<comment type="caution">
    <text evidence="1">The sequence shown here is derived from an EMBL/GenBank/DDBJ whole genome shotgun (WGS) entry which is preliminary data.</text>
</comment>
<dbReference type="EMBL" id="MIEK01000062">
    <property type="protein sequence ID" value="OEH81105.1"/>
    <property type="molecule type" value="Genomic_DNA"/>
</dbReference>
<dbReference type="InterPro" id="IPR031664">
    <property type="entry name" value="DUF5085"/>
</dbReference>
<dbReference type="AlphaFoldDB" id="A0A1E5KT90"/>
<dbReference type="Proteomes" id="UP000095256">
    <property type="component" value="Unassembled WGS sequence"/>
</dbReference>
<proteinExistence type="predicted"/>
<evidence type="ECO:0000313" key="1">
    <source>
        <dbReference type="EMBL" id="OEH81105.1"/>
    </source>
</evidence>
<sequence>MKIEKRPLYMKNLISFTKEIHPSDWEKGLTTLEVLELEDGLYQTGPLFFSIKDVPDNEEKAFTFYMPINWTTEFPPELTTVAFIDELSIDEAVLLRQADNEDNFLSARKLIDKYAEEEQLILDEETFVVCIEAYGEYILDIYVPIKDVI</sequence>
<dbReference type="Pfam" id="PF16895">
    <property type="entry name" value="DUF5085"/>
    <property type="match status" value="1"/>
</dbReference>
<reference evidence="1 2" key="1">
    <citation type="submission" date="2016-09" db="EMBL/GenBank/DDBJ databases">
        <authorList>
            <person name="Capua I."/>
            <person name="De Benedictis P."/>
            <person name="Joannis T."/>
            <person name="Lombin L.H."/>
            <person name="Cattoli G."/>
        </authorList>
    </citation>
    <scope>NUCLEOTIDE SEQUENCE [LARGE SCALE GENOMIC DNA]</scope>
    <source>
        <strain evidence="1 2">LMG 25899</strain>
    </source>
</reference>
<accession>A0A1E5KT90</accession>
<dbReference type="STRING" id="762845.BCR26_17705"/>
<evidence type="ECO:0008006" key="3">
    <source>
        <dbReference type="Google" id="ProtNLM"/>
    </source>
</evidence>
<organism evidence="1 2">
    <name type="scientific">Enterococcus rivorum</name>
    <dbReference type="NCBI Taxonomy" id="762845"/>
    <lineage>
        <taxon>Bacteria</taxon>
        <taxon>Bacillati</taxon>
        <taxon>Bacillota</taxon>
        <taxon>Bacilli</taxon>
        <taxon>Lactobacillales</taxon>
        <taxon>Enterococcaceae</taxon>
        <taxon>Enterococcus</taxon>
    </lineage>
</organism>
<gene>
    <name evidence="1" type="ORF">BCR26_17705</name>
</gene>
<name>A0A1E5KT90_9ENTE</name>
<evidence type="ECO:0000313" key="2">
    <source>
        <dbReference type="Proteomes" id="UP000095256"/>
    </source>
</evidence>